<dbReference type="FunFam" id="1.20.1050.10:FF:000012">
    <property type="entry name" value="Tau class glutathione S-transferase"/>
    <property type="match status" value="1"/>
</dbReference>
<evidence type="ECO:0000259" key="7">
    <source>
        <dbReference type="PROSITE" id="PS50405"/>
    </source>
</evidence>
<accession>B9S3A3</accession>
<reference evidence="9" key="1">
    <citation type="journal article" date="2010" name="Nat. Biotechnol.">
        <title>Draft genome sequence of the oilseed species Ricinus communis.</title>
        <authorList>
            <person name="Chan A.P."/>
            <person name="Crabtree J."/>
            <person name="Zhao Q."/>
            <person name="Lorenzi H."/>
            <person name="Orvis J."/>
            <person name="Puiu D."/>
            <person name="Melake-Berhan A."/>
            <person name="Jones K.M."/>
            <person name="Redman J."/>
            <person name="Chen G."/>
            <person name="Cahoon E.B."/>
            <person name="Gedil M."/>
            <person name="Stanke M."/>
            <person name="Haas B.J."/>
            <person name="Wortman J.R."/>
            <person name="Fraser-Liggett C.M."/>
            <person name="Ravel J."/>
            <person name="Rabinowicz P.D."/>
        </authorList>
    </citation>
    <scope>NUCLEOTIDE SEQUENCE [LARGE SCALE GENOMIC DNA]</scope>
    <source>
        <strain evidence="9">cv. Hale</strain>
    </source>
</reference>
<dbReference type="PROSITE" id="PS50405">
    <property type="entry name" value="GST_CTER"/>
    <property type="match status" value="1"/>
</dbReference>
<dbReference type="Gene3D" id="1.20.1050.10">
    <property type="match status" value="1"/>
</dbReference>
<dbReference type="FunFam" id="3.40.30.10:FF:000014">
    <property type="entry name" value="Tau class glutathione S-transferase"/>
    <property type="match status" value="1"/>
</dbReference>
<dbReference type="Gene3D" id="3.40.30.10">
    <property type="entry name" value="Glutaredoxin"/>
    <property type="match status" value="1"/>
</dbReference>
<dbReference type="InterPro" id="IPR045073">
    <property type="entry name" value="Omega/Tau-like"/>
</dbReference>
<sequence>MTEEVKLLGTWASPFSHRIELALKLKGIQYEYIEEDLSNKSTLLLSTNPVHKKIPVLIHNGKPIAESLVILEYIEETWPNNPILPKDPYNRALARFWAKFVEEKILQTASKFRVAKEEEKKQIYEELDQQLKVLENELREREFSGGESIGFVDIVAFFILYWFQVRQEVLQLSLISKEKFPVLCKYVDKLLEIDMVKECLPPKEKHLAYVRAHFEAAKSSSK</sequence>
<keyword evidence="5" id="KW-0175">Coiled coil</keyword>
<dbReference type="InterPro" id="IPR004046">
    <property type="entry name" value="GST_C"/>
</dbReference>
<evidence type="ECO:0000313" key="8">
    <source>
        <dbReference type="EMBL" id="EEF41885.1"/>
    </source>
</evidence>
<dbReference type="GO" id="GO:0005737">
    <property type="term" value="C:cytoplasm"/>
    <property type="evidence" value="ECO:0000318"/>
    <property type="project" value="GO_Central"/>
</dbReference>
<dbReference type="Pfam" id="PF00043">
    <property type="entry name" value="GST_C"/>
    <property type="match status" value="1"/>
</dbReference>
<dbReference type="PANTHER" id="PTHR11260">
    <property type="entry name" value="GLUTATHIONE S-TRANSFERASE, GST, SUPERFAMILY, GST DOMAIN CONTAINING"/>
    <property type="match status" value="1"/>
</dbReference>
<protein>
    <recommendedName>
        <fullName evidence="1">glutathione transferase</fullName>
        <ecNumber evidence="1">2.5.1.18</ecNumber>
    </recommendedName>
</protein>
<dbReference type="SMR" id="B9S3A3"/>
<dbReference type="InterPro" id="IPR036282">
    <property type="entry name" value="Glutathione-S-Trfase_C_sf"/>
</dbReference>
<comment type="catalytic activity">
    <reaction evidence="3">
        <text>RX + glutathione = an S-substituted glutathione + a halide anion + H(+)</text>
        <dbReference type="Rhea" id="RHEA:16437"/>
        <dbReference type="ChEBI" id="CHEBI:15378"/>
        <dbReference type="ChEBI" id="CHEBI:16042"/>
        <dbReference type="ChEBI" id="CHEBI:17792"/>
        <dbReference type="ChEBI" id="CHEBI:57925"/>
        <dbReference type="ChEBI" id="CHEBI:90779"/>
        <dbReference type="EC" id="2.5.1.18"/>
    </reaction>
</comment>
<evidence type="ECO:0000259" key="6">
    <source>
        <dbReference type="PROSITE" id="PS50404"/>
    </source>
</evidence>
<dbReference type="InterPro" id="IPR010987">
    <property type="entry name" value="Glutathione-S-Trfase_C-like"/>
</dbReference>
<keyword evidence="9" id="KW-1185">Reference proteome</keyword>
<dbReference type="CDD" id="cd03058">
    <property type="entry name" value="GST_N_Tau"/>
    <property type="match status" value="1"/>
</dbReference>
<dbReference type="PANTHER" id="PTHR11260:SF705">
    <property type="entry name" value="GLUTATHIONE TRANSFERASE"/>
    <property type="match status" value="1"/>
</dbReference>
<dbReference type="STRING" id="3988.B9S3A3"/>
<dbReference type="EC" id="2.5.1.18" evidence="1"/>
<organism evidence="8 9">
    <name type="scientific">Ricinus communis</name>
    <name type="common">Castor bean</name>
    <dbReference type="NCBI Taxonomy" id="3988"/>
    <lineage>
        <taxon>Eukaryota</taxon>
        <taxon>Viridiplantae</taxon>
        <taxon>Streptophyta</taxon>
        <taxon>Embryophyta</taxon>
        <taxon>Tracheophyta</taxon>
        <taxon>Spermatophyta</taxon>
        <taxon>Magnoliopsida</taxon>
        <taxon>eudicotyledons</taxon>
        <taxon>Gunneridae</taxon>
        <taxon>Pentapetalae</taxon>
        <taxon>rosids</taxon>
        <taxon>fabids</taxon>
        <taxon>Malpighiales</taxon>
        <taxon>Euphorbiaceae</taxon>
        <taxon>Acalyphoideae</taxon>
        <taxon>Acalypheae</taxon>
        <taxon>Ricinus</taxon>
    </lineage>
</organism>
<evidence type="ECO:0000256" key="5">
    <source>
        <dbReference type="SAM" id="Coils"/>
    </source>
</evidence>
<dbReference type="Proteomes" id="UP000008311">
    <property type="component" value="Unassembled WGS sequence"/>
</dbReference>
<keyword evidence="8" id="KW-0456">Lyase</keyword>
<feature type="domain" description="GST C-terminal" evidence="7">
    <location>
        <begin position="87"/>
        <end position="209"/>
    </location>
</feature>
<evidence type="ECO:0000256" key="4">
    <source>
        <dbReference type="RuleBase" id="RU003494"/>
    </source>
</evidence>
<dbReference type="InterPro" id="IPR045074">
    <property type="entry name" value="GST_C_Tau"/>
</dbReference>
<dbReference type="SFLD" id="SFLDG00358">
    <property type="entry name" value="Main_(cytGST)"/>
    <property type="match status" value="1"/>
</dbReference>
<name>B9S3A3_RICCO</name>
<evidence type="ECO:0000256" key="1">
    <source>
        <dbReference type="ARBA" id="ARBA00012452"/>
    </source>
</evidence>
<dbReference type="SFLD" id="SFLDG01152">
    <property type="entry name" value="Main.3:_Omega-_and_Tau-like"/>
    <property type="match status" value="1"/>
</dbReference>
<proteinExistence type="inferred from homology"/>
<dbReference type="InterPro" id="IPR004045">
    <property type="entry name" value="Glutathione_S-Trfase_N"/>
</dbReference>
<dbReference type="Pfam" id="PF02798">
    <property type="entry name" value="GST_N"/>
    <property type="match status" value="1"/>
</dbReference>
<dbReference type="OrthoDB" id="4951845at2759"/>
<evidence type="ECO:0000256" key="2">
    <source>
        <dbReference type="ARBA" id="ARBA00022679"/>
    </source>
</evidence>
<dbReference type="FunCoup" id="B9S3A3">
    <property type="interactions" value="88"/>
</dbReference>
<evidence type="ECO:0000313" key="9">
    <source>
        <dbReference type="Proteomes" id="UP000008311"/>
    </source>
</evidence>
<dbReference type="AlphaFoldDB" id="B9S3A3"/>
<dbReference type="InterPro" id="IPR040079">
    <property type="entry name" value="Glutathione_S-Trfase"/>
</dbReference>
<feature type="coiled-coil region" evidence="5">
    <location>
        <begin position="117"/>
        <end position="144"/>
    </location>
</feature>
<dbReference type="EMBL" id="EQ973857">
    <property type="protein sequence ID" value="EEF41885.1"/>
    <property type="molecule type" value="Genomic_DNA"/>
</dbReference>
<dbReference type="GO" id="GO:0004364">
    <property type="term" value="F:glutathione transferase activity"/>
    <property type="evidence" value="ECO:0000318"/>
    <property type="project" value="GO_Central"/>
</dbReference>
<dbReference type="PROSITE" id="PS50404">
    <property type="entry name" value="GST_NTER"/>
    <property type="match status" value="1"/>
</dbReference>
<keyword evidence="2" id="KW-0808">Transferase</keyword>
<dbReference type="KEGG" id="rcu:8279812"/>
<dbReference type="SFLD" id="SFLDS00019">
    <property type="entry name" value="Glutathione_Transferase_(cytos"/>
    <property type="match status" value="1"/>
</dbReference>
<gene>
    <name evidence="8" type="ORF">RCOM_0731870</name>
</gene>
<dbReference type="InParanoid" id="B9S3A3"/>
<evidence type="ECO:0000256" key="3">
    <source>
        <dbReference type="ARBA" id="ARBA00047960"/>
    </source>
</evidence>
<comment type="similarity">
    <text evidence="4">Belongs to the GST superfamily.</text>
</comment>
<dbReference type="CDD" id="cd03185">
    <property type="entry name" value="GST_C_Tau"/>
    <property type="match status" value="1"/>
</dbReference>
<dbReference type="InterPro" id="IPR036249">
    <property type="entry name" value="Thioredoxin-like_sf"/>
</dbReference>
<dbReference type="GO" id="GO:0006749">
    <property type="term" value="P:glutathione metabolic process"/>
    <property type="evidence" value="ECO:0000318"/>
    <property type="project" value="GO_Central"/>
</dbReference>
<dbReference type="SUPFAM" id="SSF52833">
    <property type="entry name" value="Thioredoxin-like"/>
    <property type="match status" value="1"/>
</dbReference>
<dbReference type="OMA" id="KHLAYVR"/>
<dbReference type="SUPFAM" id="SSF47616">
    <property type="entry name" value="GST C-terminal domain-like"/>
    <property type="match status" value="1"/>
</dbReference>
<dbReference type="eggNOG" id="KOG0406">
    <property type="taxonomic scope" value="Eukaryota"/>
</dbReference>
<feature type="domain" description="GST N-terminal" evidence="6">
    <location>
        <begin position="3"/>
        <end position="82"/>
    </location>
</feature>
<dbReference type="GO" id="GO:0016829">
    <property type="term" value="F:lyase activity"/>
    <property type="evidence" value="ECO:0007669"/>
    <property type="project" value="UniProtKB-KW"/>
</dbReference>